<dbReference type="PRINTS" id="PR00412">
    <property type="entry name" value="EPOXHYDRLASE"/>
</dbReference>
<evidence type="ECO:0000313" key="3">
    <source>
        <dbReference type="EMBL" id="TCU98371.1"/>
    </source>
</evidence>
<dbReference type="RefSeq" id="WP_132477040.1">
    <property type="nucleotide sequence ID" value="NZ_JBHRVM010000001.1"/>
</dbReference>
<keyword evidence="1" id="KW-0378">Hydrolase</keyword>
<dbReference type="AlphaFoldDB" id="A0A4R3V4B7"/>
<accession>A0A4R3V4B7</accession>
<proteinExistence type="predicted"/>
<dbReference type="InterPro" id="IPR000073">
    <property type="entry name" value="AB_hydrolase_1"/>
</dbReference>
<dbReference type="Pfam" id="PF00561">
    <property type="entry name" value="Abhydrolase_1"/>
    <property type="match status" value="1"/>
</dbReference>
<reference evidence="3 4" key="1">
    <citation type="submission" date="2019-03" db="EMBL/GenBank/DDBJ databases">
        <title>Genomic Encyclopedia of Type Strains, Phase IV (KMG-IV): sequencing the most valuable type-strain genomes for metagenomic binning, comparative biology and taxonomic classification.</title>
        <authorList>
            <person name="Goeker M."/>
        </authorList>
    </citation>
    <scope>NUCLEOTIDE SEQUENCE [LARGE SCALE GENOMIC DNA]</scope>
    <source>
        <strain evidence="3 4">DSM 100048</strain>
    </source>
</reference>
<evidence type="ECO:0000256" key="1">
    <source>
        <dbReference type="ARBA" id="ARBA00022801"/>
    </source>
</evidence>
<evidence type="ECO:0000313" key="4">
    <source>
        <dbReference type="Proteomes" id="UP000294692"/>
    </source>
</evidence>
<evidence type="ECO:0000259" key="2">
    <source>
        <dbReference type="Pfam" id="PF00561"/>
    </source>
</evidence>
<dbReference type="SUPFAM" id="SSF53474">
    <property type="entry name" value="alpha/beta-Hydrolases"/>
    <property type="match status" value="1"/>
</dbReference>
<dbReference type="InterPro" id="IPR000639">
    <property type="entry name" value="Epox_hydrolase-like"/>
</dbReference>
<dbReference type="GO" id="GO:0016787">
    <property type="term" value="F:hydrolase activity"/>
    <property type="evidence" value="ECO:0007669"/>
    <property type="project" value="UniProtKB-KW"/>
</dbReference>
<dbReference type="InterPro" id="IPR029058">
    <property type="entry name" value="AB_hydrolase_fold"/>
</dbReference>
<sequence>MFEGFRQRTVSVNGIDIFCRTAGDGPALLMMHGHPQTHAMWHKVAPTLARHFTVVLPDLRGQGGSGKPGASERHEAYAKRTMALDMRLLMDEVAPGPFAVLAHDRGARVAHRLGMDHPDAVSRMVLLDIAPTLSMYRQTSETFARAYWHWFFLIQPSPLPESLIQADPEQYLRSVMAKRSAGMKPFTSEAFASYIANVSQPGVAQAICEDYRASAGIDLEHDQADLDAGRRLEMPLLALWGAQGTVGQCFDPLEEWSKVAADVQGRALPTGHYIAEEGPDILLEHCLPFLQGS</sequence>
<name>A0A4R3V4B7_9BURK</name>
<dbReference type="Gene3D" id="3.40.50.1820">
    <property type="entry name" value="alpha/beta hydrolase"/>
    <property type="match status" value="1"/>
</dbReference>
<organism evidence="3 4">
    <name type="scientific">Paracandidimonas soli</name>
    <dbReference type="NCBI Taxonomy" id="1917182"/>
    <lineage>
        <taxon>Bacteria</taxon>
        <taxon>Pseudomonadati</taxon>
        <taxon>Pseudomonadota</taxon>
        <taxon>Betaproteobacteria</taxon>
        <taxon>Burkholderiales</taxon>
        <taxon>Alcaligenaceae</taxon>
        <taxon>Paracandidimonas</taxon>
    </lineage>
</organism>
<keyword evidence="4" id="KW-1185">Reference proteome</keyword>
<dbReference type="OrthoDB" id="9780765at2"/>
<comment type="caution">
    <text evidence="3">The sequence shown here is derived from an EMBL/GenBank/DDBJ whole genome shotgun (WGS) entry which is preliminary data.</text>
</comment>
<dbReference type="Proteomes" id="UP000294692">
    <property type="component" value="Unassembled WGS sequence"/>
</dbReference>
<dbReference type="PANTHER" id="PTHR43329">
    <property type="entry name" value="EPOXIDE HYDROLASE"/>
    <property type="match status" value="1"/>
</dbReference>
<protein>
    <submittedName>
        <fullName evidence="3">Haloacetate dehalogenase</fullName>
    </submittedName>
</protein>
<dbReference type="EMBL" id="SMBX01000005">
    <property type="protein sequence ID" value="TCU98371.1"/>
    <property type="molecule type" value="Genomic_DNA"/>
</dbReference>
<gene>
    <name evidence="3" type="ORF">EV686_10568</name>
</gene>
<feature type="domain" description="AB hydrolase-1" evidence="2">
    <location>
        <begin position="26"/>
        <end position="163"/>
    </location>
</feature>